<feature type="compositionally biased region" description="Polar residues" evidence="2">
    <location>
        <begin position="102"/>
        <end position="111"/>
    </location>
</feature>
<feature type="compositionally biased region" description="Basic and acidic residues" evidence="2">
    <location>
        <begin position="35"/>
        <end position="51"/>
    </location>
</feature>
<feature type="compositionally biased region" description="Low complexity" evidence="2">
    <location>
        <begin position="86"/>
        <end position="101"/>
    </location>
</feature>
<reference evidence="3" key="1">
    <citation type="submission" date="2020-06" db="EMBL/GenBank/DDBJ databases">
        <authorList>
            <person name="Li T."/>
            <person name="Hu X."/>
            <person name="Zhang T."/>
            <person name="Song X."/>
            <person name="Zhang H."/>
            <person name="Dai N."/>
            <person name="Sheng W."/>
            <person name="Hou X."/>
            <person name="Wei L."/>
        </authorList>
    </citation>
    <scope>NUCLEOTIDE SEQUENCE</scope>
    <source>
        <strain evidence="3">G02</strain>
        <tissue evidence="3">Leaf</tissue>
    </source>
</reference>
<proteinExistence type="inferred from homology"/>
<dbReference type="AlphaFoldDB" id="A0AAW2N7Z2"/>
<feature type="region of interest" description="Disordered" evidence="2">
    <location>
        <begin position="1"/>
        <end position="64"/>
    </location>
</feature>
<dbReference type="PANTHER" id="PTHR33493:SF2">
    <property type="entry name" value="LATE EMBRYOGENESIS ABUNDANT PROTEIN 46"/>
    <property type="match status" value="1"/>
</dbReference>
<feature type="compositionally biased region" description="Basic and acidic residues" evidence="2">
    <location>
        <begin position="1"/>
        <end position="10"/>
    </location>
</feature>
<reference evidence="3" key="2">
    <citation type="journal article" date="2024" name="Plant">
        <title>Genomic evolution and insights into agronomic trait innovations of Sesamum species.</title>
        <authorList>
            <person name="Miao H."/>
            <person name="Wang L."/>
            <person name="Qu L."/>
            <person name="Liu H."/>
            <person name="Sun Y."/>
            <person name="Le M."/>
            <person name="Wang Q."/>
            <person name="Wei S."/>
            <person name="Zheng Y."/>
            <person name="Lin W."/>
            <person name="Duan Y."/>
            <person name="Cao H."/>
            <person name="Xiong S."/>
            <person name="Wang X."/>
            <person name="Wei L."/>
            <person name="Li C."/>
            <person name="Ma Q."/>
            <person name="Ju M."/>
            <person name="Zhao R."/>
            <person name="Li G."/>
            <person name="Mu C."/>
            <person name="Tian Q."/>
            <person name="Mei H."/>
            <person name="Zhang T."/>
            <person name="Gao T."/>
            <person name="Zhang H."/>
        </authorList>
    </citation>
    <scope>NUCLEOTIDE SEQUENCE</scope>
    <source>
        <strain evidence="3">G02</strain>
    </source>
</reference>
<evidence type="ECO:0000313" key="3">
    <source>
        <dbReference type="EMBL" id="KAL0339571.1"/>
    </source>
</evidence>
<dbReference type="Pfam" id="PF03760">
    <property type="entry name" value="LEA_1"/>
    <property type="match status" value="1"/>
</dbReference>
<protein>
    <submittedName>
        <fullName evidence="3">Late embryogenesis abundant protein 46</fullName>
    </submittedName>
</protein>
<comment type="similarity">
    <text evidence="1">Belongs to the LEA type 1 family.</text>
</comment>
<accession>A0AAW2N7Z2</accession>
<comment type="caution">
    <text evidence="3">The sequence shown here is derived from an EMBL/GenBank/DDBJ whole genome shotgun (WGS) entry which is preliminary data.</text>
</comment>
<name>A0AAW2N7Z2_SESRA</name>
<evidence type="ECO:0000256" key="2">
    <source>
        <dbReference type="SAM" id="MobiDB-lite"/>
    </source>
</evidence>
<dbReference type="InterPro" id="IPR005513">
    <property type="entry name" value="LEA_1"/>
</dbReference>
<feature type="compositionally biased region" description="Polar residues" evidence="2">
    <location>
        <begin position="14"/>
        <end position="29"/>
    </location>
</feature>
<dbReference type="PANTHER" id="PTHR33493">
    <property type="entry name" value="LATE EMBRYOGENESIS ABUNDANT PROTEIN 6-RELATED"/>
    <property type="match status" value="1"/>
</dbReference>
<gene>
    <name evidence="3" type="ORF">Sradi_4473900</name>
</gene>
<organism evidence="3">
    <name type="scientific">Sesamum radiatum</name>
    <name type="common">Black benniseed</name>
    <dbReference type="NCBI Taxonomy" id="300843"/>
    <lineage>
        <taxon>Eukaryota</taxon>
        <taxon>Viridiplantae</taxon>
        <taxon>Streptophyta</taxon>
        <taxon>Embryophyta</taxon>
        <taxon>Tracheophyta</taxon>
        <taxon>Spermatophyta</taxon>
        <taxon>Magnoliopsida</taxon>
        <taxon>eudicotyledons</taxon>
        <taxon>Gunneridae</taxon>
        <taxon>Pentapetalae</taxon>
        <taxon>asterids</taxon>
        <taxon>lamiids</taxon>
        <taxon>Lamiales</taxon>
        <taxon>Pedaliaceae</taxon>
        <taxon>Sesamum</taxon>
    </lineage>
</organism>
<sequence length="111" mass="11750">MQSAKEKAADVEASTLQEKSMKETASNVAASAKSGTEKTKATLQEKVDKMGAHSPTEKAMATERKEQRILQADLNKVEAFEENATARHAASAADAYSHPATGGTQHPATAH</sequence>
<dbReference type="GO" id="GO:0009793">
    <property type="term" value="P:embryo development ending in seed dormancy"/>
    <property type="evidence" value="ECO:0007669"/>
    <property type="project" value="InterPro"/>
</dbReference>
<dbReference type="EMBL" id="JACGWJ010000020">
    <property type="protein sequence ID" value="KAL0339571.1"/>
    <property type="molecule type" value="Genomic_DNA"/>
</dbReference>
<evidence type="ECO:0000256" key="1">
    <source>
        <dbReference type="ARBA" id="ARBA00010975"/>
    </source>
</evidence>
<feature type="region of interest" description="Disordered" evidence="2">
    <location>
        <begin position="81"/>
        <end position="111"/>
    </location>
</feature>